<dbReference type="Pfam" id="PF03060">
    <property type="entry name" value="NMO"/>
    <property type="match status" value="1"/>
</dbReference>
<dbReference type="AlphaFoldDB" id="A0A0C5VQM7"/>
<dbReference type="GO" id="GO:0004314">
    <property type="term" value="F:[acyl-carrier-protein] S-malonyltransferase activity"/>
    <property type="evidence" value="ECO:0007669"/>
    <property type="project" value="UniProtKB-EC"/>
</dbReference>
<keyword evidence="2" id="KW-0560">Oxidoreductase</keyword>
<feature type="domain" description="[Acyl-carrier-protein] S-malonyltransferase-like inserted helical" evidence="1">
    <location>
        <begin position="320"/>
        <end position="399"/>
    </location>
</feature>
<dbReference type="Gene3D" id="3.20.20.70">
    <property type="entry name" value="Aldolase class I"/>
    <property type="match status" value="1"/>
</dbReference>
<dbReference type="EMBL" id="CP007142">
    <property type="protein sequence ID" value="AJQ95703.1"/>
    <property type="molecule type" value="Genomic_DNA"/>
</dbReference>
<dbReference type="EC" id="2.3.1.39" evidence="2"/>
<evidence type="ECO:0000259" key="1">
    <source>
        <dbReference type="Pfam" id="PF21607"/>
    </source>
</evidence>
<dbReference type="PANTHER" id="PTHR32332">
    <property type="entry name" value="2-NITROPROPANE DIOXYGENASE"/>
    <property type="match status" value="1"/>
</dbReference>
<accession>A0A0C5VQM7</accession>
<proteinExistence type="predicted"/>
<dbReference type="HOGENOM" id="CLU_040029_0_0_6"/>
<organism evidence="2 3">
    <name type="scientific">Gynuella sunshinyii YC6258</name>
    <dbReference type="NCBI Taxonomy" id="1445510"/>
    <lineage>
        <taxon>Bacteria</taxon>
        <taxon>Pseudomonadati</taxon>
        <taxon>Pseudomonadota</taxon>
        <taxon>Gammaproteobacteria</taxon>
        <taxon>Oceanospirillales</taxon>
        <taxon>Saccharospirillaceae</taxon>
        <taxon>Gynuella</taxon>
    </lineage>
</organism>
<keyword evidence="2" id="KW-0223">Dioxygenase</keyword>
<keyword evidence="2" id="KW-0012">Acyltransferase</keyword>
<keyword evidence="3" id="KW-1185">Reference proteome</keyword>
<reference evidence="2 3" key="1">
    <citation type="submission" date="2014-01" db="EMBL/GenBank/DDBJ databases">
        <title>Full genme sequencing of cellulolytic bacterium Gynuella sunshinyii YC6258T gen. nov., sp. nov.</title>
        <authorList>
            <person name="Khan H."/>
            <person name="Chung E.J."/>
            <person name="Chung Y.R."/>
        </authorList>
    </citation>
    <scope>NUCLEOTIDE SEQUENCE [LARGE SCALE GENOMIC DNA]</scope>
    <source>
        <strain evidence="2 3">YC6258</strain>
    </source>
</reference>
<dbReference type="PATRIC" id="fig|1445510.3.peg.3640"/>
<dbReference type="STRING" id="1445510.YC6258_03667"/>
<name>A0A0C5VQM7_9GAMM</name>
<dbReference type="SUPFAM" id="SSF51395">
    <property type="entry name" value="FMN-linked oxidoreductases"/>
    <property type="match status" value="1"/>
</dbReference>
<dbReference type="RefSeq" id="WP_052830348.1">
    <property type="nucleotide sequence ID" value="NZ_CP007142.1"/>
</dbReference>
<dbReference type="InterPro" id="IPR013785">
    <property type="entry name" value="Aldolase_TIM"/>
</dbReference>
<keyword evidence="2" id="KW-0808">Transferase</keyword>
<dbReference type="Pfam" id="PF21607">
    <property type="entry name" value="FabD_helical_ins"/>
    <property type="match status" value="1"/>
</dbReference>
<dbReference type="OrthoDB" id="9808564at2"/>
<gene>
    <name evidence="2" type="ORF">YC6258_03667</name>
</gene>
<dbReference type="InterPro" id="IPR014179">
    <property type="entry name" value="PfaD-like_TIM-barrel"/>
</dbReference>
<dbReference type="Proteomes" id="UP000032266">
    <property type="component" value="Chromosome"/>
</dbReference>
<dbReference type="KEGG" id="gsn:YC6258_03667"/>
<dbReference type="CDD" id="cd04742">
    <property type="entry name" value="NPD_FabD"/>
    <property type="match status" value="1"/>
</dbReference>
<dbReference type="EC" id="1.3.1.9" evidence="2"/>
<dbReference type="InterPro" id="IPR049489">
    <property type="entry name" value="FabD-like_helical_ins"/>
</dbReference>
<evidence type="ECO:0000313" key="3">
    <source>
        <dbReference type="Proteomes" id="UP000032266"/>
    </source>
</evidence>
<dbReference type="NCBIfam" id="TIGR02814">
    <property type="entry name" value="pfaD_fam"/>
    <property type="match status" value="1"/>
</dbReference>
<protein>
    <submittedName>
        <fullName evidence="2">Dioxygenases-like 2-nitropropane dioxygenase</fullName>
        <ecNumber evidence="2">1.3.1.9</ecNumber>
        <ecNumber evidence="2">2.3.1.39</ecNumber>
    </submittedName>
</protein>
<dbReference type="GO" id="GO:0004318">
    <property type="term" value="F:enoyl-[acyl-carrier-protein] reductase (NADH) activity"/>
    <property type="evidence" value="ECO:0007669"/>
    <property type="project" value="UniProtKB-EC"/>
</dbReference>
<sequence length="461" mass="51060">MKYTAENLGNKSFKQSYGTSYAYAAGAMYKAIASKELVVRMGQAGYLSFYGSGGVSFEQLEQDIQYIQTHLNDGQPYGMNLICTPTEPEHERKVIELFMRYNIKVIEASAFMQVTPALVLFRLKGLRKGVDGQVISDHKIMAKISRPEVASAFLSPAPDQIVESLLSAGAISSEQAELSRSISMADDLCTEADSGGHTDMGVMATLLPSIIRLRNEMAASYPFASKVRVGAAGGIGTPEPAAAAFAMGADFILTGSINQCTVEAGTSDKAKDMLQQLNIQDTDYAPAGDMFELGAKVQVMRRGVFFPVRANKLYDLWRTHNSLDEISAKDRKQIEEKFFGRSFEEVYAETRDYYLRKAPAEIEKAEKNPKHKMALVFRWYFVHSTRLAMRGDQSRSVDFQIHTGPALGAFNQWVKDTELQEWRNRHADILAIRILQGAADILNGLIATTEQVNSQPIVESV</sequence>
<dbReference type="PANTHER" id="PTHR32332:SF20">
    <property type="entry name" value="2-NITROPROPANE DIOXYGENASE-LIKE PROTEIN"/>
    <property type="match status" value="1"/>
</dbReference>
<dbReference type="GO" id="GO:0051213">
    <property type="term" value="F:dioxygenase activity"/>
    <property type="evidence" value="ECO:0007669"/>
    <property type="project" value="UniProtKB-KW"/>
</dbReference>
<evidence type="ECO:0000313" key="2">
    <source>
        <dbReference type="EMBL" id="AJQ95703.1"/>
    </source>
</evidence>